<accession>A0ABP4HJE7</accession>
<evidence type="ECO:0000313" key="3">
    <source>
        <dbReference type="Proteomes" id="UP001500282"/>
    </source>
</evidence>
<dbReference type="EMBL" id="BAAAIH010000014">
    <property type="protein sequence ID" value="GAA1270024.1"/>
    <property type="molecule type" value="Genomic_DNA"/>
</dbReference>
<proteinExistence type="predicted"/>
<gene>
    <name evidence="2" type="ORF">GCM10009579_30790</name>
</gene>
<name>A0ABP4HJE7_9ACTN</name>
<feature type="region of interest" description="Disordered" evidence="1">
    <location>
        <begin position="1"/>
        <end position="54"/>
    </location>
</feature>
<evidence type="ECO:0000313" key="2">
    <source>
        <dbReference type="EMBL" id="GAA1270024.1"/>
    </source>
</evidence>
<comment type="caution">
    <text evidence="2">The sequence shown here is derived from an EMBL/GenBank/DDBJ whole genome shotgun (WGS) entry which is preliminary data.</text>
</comment>
<reference evidence="3" key="1">
    <citation type="journal article" date="2019" name="Int. J. Syst. Evol. Microbiol.">
        <title>The Global Catalogue of Microorganisms (GCM) 10K type strain sequencing project: providing services to taxonomists for standard genome sequencing and annotation.</title>
        <authorList>
            <consortium name="The Broad Institute Genomics Platform"/>
            <consortium name="The Broad Institute Genome Sequencing Center for Infectious Disease"/>
            <person name="Wu L."/>
            <person name="Ma J."/>
        </authorList>
    </citation>
    <scope>NUCLEOTIDE SEQUENCE [LARGE SCALE GENOMIC DNA]</scope>
    <source>
        <strain evidence="3">JCM 11448</strain>
    </source>
</reference>
<feature type="compositionally biased region" description="Basic and acidic residues" evidence="1">
    <location>
        <begin position="41"/>
        <end position="54"/>
    </location>
</feature>
<feature type="compositionally biased region" description="Basic and acidic residues" evidence="1">
    <location>
        <begin position="1"/>
        <end position="12"/>
    </location>
</feature>
<protein>
    <submittedName>
        <fullName evidence="2">Uncharacterized protein</fullName>
    </submittedName>
</protein>
<organism evidence="2 3">
    <name type="scientific">Streptomyces javensis</name>
    <dbReference type="NCBI Taxonomy" id="114698"/>
    <lineage>
        <taxon>Bacteria</taxon>
        <taxon>Bacillati</taxon>
        <taxon>Actinomycetota</taxon>
        <taxon>Actinomycetes</taxon>
        <taxon>Kitasatosporales</taxon>
        <taxon>Streptomycetaceae</taxon>
        <taxon>Streptomyces</taxon>
        <taxon>Streptomyces violaceusniger group</taxon>
    </lineage>
</organism>
<sequence>MAQGAERGREFTGHPFPKELPGPTWYVLEPAQTVPIAEGPGPDRADRGEAATVA</sequence>
<evidence type="ECO:0000256" key="1">
    <source>
        <dbReference type="SAM" id="MobiDB-lite"/>
    </source>
</evidence>
<keyword evidence="3" id="KW-1185">Reference proteome</keyword>
<dbReference type="Proteomes" id="UP001500282">
    <property type="component" value="Unassembled WGS sequence"/>
</dbReference>